<dbReference type="PANTHER" id="PTHR23294:SF19">
    <property type="entry name" value="DUF895 DOMAIN MEMBRANE PROTEIN-RELATED"/>
    <property type="match status" value="1"/>
</dbReference>
<dbReference type="PANTHER" id="PTHR23294">
    <property type="entry name" value="ET TRANSLATION PRODUCT-RELATED"/>
    <property type="match status" value="1"/>
</dbReference>
<name>A0A2T2NVZ6_CORCC</name>
<feature type="transmembrane region" description="Helical" evidence="5">
    <location>
        <begin position="32"/>
        <end position="52"/>
    </location>
</feature>
<dbReference type="InterPro" id="IPR051617">
    <property type="entry name" value="UNC-93-like_regulator"/>
</dbReference>
<organism evidence="6 7">
    <name type="scientific">Corynespora cassiicola Philippines</name>
    <dbReference type="NCBI Taxonomy" id="1448308"/>
    <lineage>
        <taxon>Eukaryota</taxon>
        <taxon>Fungi</taxon>
        <taxon>Dikarya</taxon>
        <taxon>Ascomycota</taxon>
        <taxon>Pezizomycotina</taxon>
        <taxon>Dothideomycetes</taxon>
        <taxon>Pleosporomycetidae</taxon>
        <taxon>Pleosporales</taxon>
        <taxon>Corynesporascaceae</taxon>
        <taxon>Corynespora</taxon>
    </lineage>
</organism>
<evidence type="ECO:0000256" key="3">
    <source>
        <dbReference type="ARBA" id="ARBA00022989"/>
    </source>
</evidence>
<feature type="transmembrane region" description="Helical" evidence="5">
    <location>
        <begin position="191"/>
        <end position="213"/>
    </location>
</feature>
<evidence type="ECO:0000313" key="7">
    <source>
        <dbReference type="Proteomes" id="UP000240883"/>
    </source>
</evidence>
<dbReference type="InterPro" id="IPR011701">
    <property type="entry name" value="MFS"/>
</dbReference>
<protein>
    <submittedName>
        <fullName evidence="6">MFS general substrate transporter</fullName>
    </submittedName>
</protein>
<feature type="transmembrane region" description="Helical" evidence="5">
    <location>
        <begin position="64"/>
        <end position="84"/>
    </location>
</feature>
<dbReference type="EMBL" id="KZ678132">
    <property type="protein sequence ID" value="PSN69574.1"/>
    <property type="molecule type" value="Genomic_DNA"/>
</dbReference>
<evidence type="ECO:0000256" key="1">
    <source>
        <dbReference type="ARBA" id="ARBA00004141"/>
    </source>
</evidence>
<keyword evidence="3 5" id="KW-1133">Transmembrane helix</keyword>
<keyword evidence="4 5" id="KW-0472">Membrane</keyword>
<dbReference type="Gene3D" id="1.20.1250.20">
    <property type="entry name" value="MFS general substrate transporter like domains"/>
    <property type="match status" value="1"/>
</dbReference>
<feature type="transmembrane region" description="Helical" evidence="5">
    <location>
        <begin position="119"/>
        <end position="139"/>
    </location>
</feature>
<dbReference type="GO" id="GO:0016020">
    <property type="term" value="C:membrane"/>
    <property type="evidence" value="ECO:0007669"/>
    <property type="project" value="UniProtKB-SubCell"/>
</dbReference>
<feature type="transmembrane region" description="Helical" evidence="5">
    <location>
        <begin position="316"/>
        <end position="335"/>
    </location>
</feature>
<feature type="transmembrane region" description="Helical" evidence="5">
    <location>
        <begin position="420"/>
        <end position="438"/>
    </location>
</feature>
<evidence type="ECO:0000256" key="5">
    <source>
        <dbReference type="SAM" id="Phobius"/>
    </source>
</evidence>
<keyword evidence="7" id="KW-1185">Reference proteome</keyword>
<feature type="transmembrane region" description="Helical" evidence="5">
    <location>
        <begin position="91"/>
        <end position="107"/>
    </location>
</feature>
<feature type="transmembrane region" description="Helical" evidence="5">
    <location>
        <begin position="251"/>
        <end position="267"/>
    </location>
</feature>
<feature type="transmembrane region" description="Helical" evidence="5">
    <location>
        <begin position="279"/>
        <end position="304"/>
    </location>
</feature>
<dbReference type="OrthoDB" id="196103at2759"/>
<proteinExistence type="predicted"/>
<reference evidence="6 7" key="1">
    <citation type="journal article" date="2018" name="Front. Microbiol.">
        <title>Genome-Wide Analysis of Corynespora cassiicola Leaf Fall Disease Putative Effectors.</title>
        <authorList>
            <person name="Lopez D."/>
            <person name="Ribeiro S."/>
            <person name="Label P."/>
            <person name="Fumanal B."/>
            <person name="Venisse J.S."/>
            <person name="Kohler A."/>
            <person name="de Oliveira R.R."/>
            <person name="Labutti K."/>
            <person name="Lipzen A."/>
            <person name="Lail K."/>
            <person name="Bauer D."/>
            <person name="Ohm R.A."/>
            <person name="Barry K.W."/>
            <person name="Spatafora J."/>
            <person name="Grigoriev I.V."/>
            <person name="Martin F.M."/>
            <person name="Pujade-Renaud V."/>
        </authorList>
    </citation>
    <scope>NUCLEOTIDE SEQUENCE [LARGE SCALE GENOMIC DNA]</scope>
    <source>
        <strain evidence="6 7">Philippines</strain>
    </source>
</reference>
<dbReference type="SUPFAM" id="SSF103473">
    <property type="entry name" value="MFS general substrate transporter"/>
    <property type="match status" value="1"/>
</dbReference>
<dbReference type="InterPro" id="IPR036259">
    <property type="entry name" value="MFS_trans_sf"/>
</dbReference>
<sequence>MADPVKAASVDEASLPTSVAQPVEHKWYRTTLFNAFVIGGVGFMAPGLWNAMNDLGAGGAQEPFLINAANALVFALMGFLCLFGGPIANRIGLANTLLLGAIGYPVYSAGLYTNNRFGNVWFVLVGAVCCGVSAGLFWVSEGAVALGYPEPGKRGKYMNIWLWFRTGGPLVGGAIVLALNNDAGAKKKGAVGYQTYLVFIALQCIACPLALALSPPEKVQRTDGSKVIIRAEKTFKGELKALWDVSKRKDILLLLPIFWAAYFNQYGGNFKAYYFGIRARALMGFVSNFTTLLSSQLISMFLDYQRLTVKKRITYGFYYVIVWHIIAWVYAWVIQEKYTSNPPSMDWEDKGFVEGFFVILLWDFARQSLQNWLYYLLATKTDNISQLSRFAGVLRGQESFGQAVAFGLNSQKWKGGRVPLAVNTILLVLCIYPTWLVVRDHTPVEAVDVPKDAHVTEPALEQVVTLEDKERFAKGKTEAQNV</sequence>
<dbReference type="GO" id="GO:0022857">
    <property type="term" value="F:transmembrane transporter activity"/>
    <property type="evidence" value="ECO:0007669"/>
    <property type="project" value="InterPro"/>
</dbReference>
<comment type="subcellular location">
    <subcellularLocation>
        <location evidence="1">Membrane</location>
        <topology evidence="1">Multi-pass membrane protein</topology>
    </subcellularLocation>
</comment>
<keyword evidence="2 5" id="KW-0812">Transmembrane</keyword>
<feature type="transmembrane region" description="Helical" evidence="5">
    <location>
        <begin position="160"/>
        <end position="179"/>
    </location>
</feature>
<gene>
    <name evidence="6" type="ORF">BS50DRAFT_631582</name>
</gene>
<dbReference type="Pfam" id="PF07690">
    <property type="entry name" value="MFS_1"/>
    <property type="match status" value="1"/>
</dbReference>
<accession>A0A2T2NVZ6</accession>
<dbReference type="Proteomes" id="UP000240883">
    <property type="component" value="Unassembled WGS sequence"/>
</dbReference>
<evidence type="ECO:0000256" key="4">
    <source>
        <dbReference type="ARBA" id="ARBA00023136"/>
    </source>
</evidence>
<evidence type="ECO:0000256" key="2">
    <source>
        <dbReference type="ARBA" id="ARBA00022692"/>
    </source>
</evidence>
<dbReference type="AlphaFoldDB" id="A0A2T2NVZ6"/>
<evidence type="ECO:0000313" key="6">
    <source>
        <dbReference type="EMBL" id="PSN69574.1"/>
    </source>
</evidence>